<dbReference type="EMBL" id="BAAAHD010000006">
    <property type="protein sequence ID" value="GAA0549004.1"/>
    <property type="molecule type" value="Genomic_DNA"/>
</dbReference>
<accession>A0A7W7IJI4</accession>
<proteinExistence type="predicted"/>
<sequence length="288" mass="30884">MIRRFAIGVALATGLALSLSGCLGDADDKVGEAGEKLELTAAQVLGKAAEETGKADSFQADLVLEVSGSPEGDISQNGTMKYQRKPELATSLLFEEMSVGGQSMSGGEHRLVGQNIYVKLPVRADGGGVQTAKPWIKISLDEADKKTGVGLGPLLQQTREMDPVQNTRLLTASKDVKKVGEETVGGVKTTRYTGTYRMEDALAQVPVNLREAHRKSADEAGLTDMRFDLWVDDERLPRKLETKADRTTGSMHMTITYRDYGKPVDITEPPADQITDMGAMLGGGLPGS</sequence>
<dbReference type="SUPFAM" id="SSF89392">
    <property type="entry name" value="Prokaryotic lipoproteins and lipoprotein localization factors"/>
    <property type="match status" value="1"/>
</dbReference>
<dbReference type="InterPro" id="IPR029046">
    <property type="entry name" value="LolA/LolB/LppX"/>
</dbReference>
<dbReference type="AlphaFoldDB" id="A0A7W7IJI4"/>
<reference evidence="4" key="2">
    <citation type="journal article" date="2019" name="Int. J. Syst. Evol. Microbiol.">
        <title>The Global Catalogue of Microorganisms (GCM) 10K type strain sequencing project: providing services to taxonomists for standard genome sequencing and annotation.</title>
        <authorList>
            <consortium name="The Broad Institute Genomics Platform"/>
            <consortium name="The Broad Institute Genome Sequencing Center for Infectious Disease"/>
            <person name="Wu L."/>
            <person name="Ma J."/>
        </authorList>
    </citation>
    <scope>NUCLEOTIDE SEQUENCE [LARGE SCALE GENOMIC DNA]</scope>
    <source>
        <strain evidence="4">JCM 10667</strain>
    </source>
</reference>
<dbReference type="PROSITE" id="PS51257">
    <property type="entry name" value="PROKAR_LIPOPROTEIN"/>
    <property type="match status" value="1"/>
</dbReference>
<dbReference type="RefSeq" id="WP_184889197.1">
    <property type="nucleotide sequence ID" value="NZ_BAAAHD010000006.1"/>
</dbReference>
<dbReference type="Proteomes" id="UP000549343">
    <property type="component" value="Unassembled WGS sequence"/>
</dbReference>
<reference evidence="1" key="4">
    <citation type="submission" date="2023-12" db="EMBL/GenBank/DDBJ databases">
        <authorList>
            <person name="Sun Q."/>
            <person name="Inoue M."/>
        </authorList>
    </citation>
    <scope>NUCLEOTIDE SEQUENCE</scope>
    <source>
        <strain evidence="1">JCM 10667</strain>
    </source>
</reference>
<evidence type="ECO:0000313" key="4">
    <source>
        <dbReference type="Proteomes" id="UP001501427"/>
    </source>
</evidence>
<evidence type="ECO:0000313" key="1">
    <source>
        <dbReference type="EMBL" id="GAA0549004.1"/>
    </source>
</evidence>
<dbReference type="EMBL" id="JACHMV010000001">
    <property type="protein sequence ID" value="MBB4778262.1"/>
    <property type="molecule type" value="Genomic_DNA"/>
</dbReference>
<comment type="caution">
    <text evidence="2">The sequence shown here is derived from an EMBL/GenBank/DDBJ whole genome shotgun (WGS) entry which is preliminary data.</text>
</comment>
<reference evidence="1" key="1">
    <citation type="journal article" date="2014" name="Int. J. Syst. Evol. Microbiol.">
        <title>Complete genome of a new Firmicutes species belonging to the dominant human colonic microbiota ('Ruminococcus bicirculans') reveals two chromosomes and a selective capacity to utilize plant glucans.</title>
        <authorList>
            <consortium name="NISC Comparative Sequencing Program"/>
            <person name="Wegmann U."/>
            <person name="Louis P."/>
            <person name="Goesmann A."/>
            <person name="Henrissat B."/>
            <person name="Duncan S.H."/>
            <person name="Flint H.J."/>
        </authorList>
    </citation>
    <scope>NUCLEOTIDE SEQUENCE</scope>
    <source>
        <strain evidence="1">JCM 10667</strain>
    </source>
</reference>
<reference evidence="2 3" key="3">
    <citation type="submission" date="2020-08" db="EMBL/GenBank/DDBJ databases">
        <title>Sequencing the genomes of 1000 actinobacteria strains.</title>
        <authorList>
            <person name="Klenk H.-P."/>
        </authorList>
    </citation>
    <scope>NUCLEOTIDE SEQUENCE [LARGE SCALE GENOMIC DNA]</scope>
    <source>
        <strain evidence="2 3">DSM 44772</strain>
    </source>
</reference>
<evidence type="ECO:0008006" key="5">
    <source>
        <dbReference type="Google" id="ProtNLM"/>
    </source>
</evidence>
<name>A0A7W7IJI4_9ACTN</name>
<gene>
    <name evidence="2" type="ORF">F4557_006680</name>
    <name evidence="1" type="ORF">GCM10009546_08730</name>
</gene>
<evidence type="ECO:0000313" key="2">
    <source>
        <dbReference type="EMBL" id="MBB4778262.1"/>
    </source>
</evidence>
<protein>
    <recommendedName>
        <fullName evidence="5">LppX_LprAFG lipoprotein</fullName>
    </recommendedName>
</protein>
<keyword evidence="4" id="KW-1185">Reference proteome</keyword>
<organism evidence="2 3">
    <name type="scientific">Actinomadura livida</name>
    <dbReference type="NCBI Taxonomy" id="79909"/>
    <lineage>
        <taxon>Bacteria</taxon>
        <taxon>Bacillati</taxon>
        <taxon>Actinomycetota</taxon>
        <taxon>Actinomycetes</taxon>
        <taxon>Streptosporangiales</taxon>
        <taxon>Thermomonosporaceae</taxon>
        <taxon>Actinomadura</taxon>
    </lineage>
</organism>
<dbReference type="Gene3D" id="2.50.20.20">
    <property type="match status" value="1"/>
</dbReference>
<evidence type="ECO:0000313" key="3">
    <source>
        <dbReference type="Proteomes" id="UP000549343"/>
    </source>
</evidence>
<dbReference type="Proteomes" id="UP001501427">
    <property type="component" value="Unassembled WGS sequence"/>
</dbReference>